<proteinExistence type="predicted"/>
<accession>A0A0L8G8H7</accession>
<dbReference type="AlphaFoldDB" id="A0A0L8G8H7"/>
<organism evidence="2">
    <name type="scientific">Octopus bimaculoides</name>
    <name type="common">California two-spotted octopus</name>
    <dbReference type="NCBI Taxonomy" id="37653"/>
    <lineage>
        <taxon>Eukaryota</taxon>
        <taxon>Metazoa</taxon>
        <taxon>Spiralia</taxon>
        <taxon>Lophotrochozoa</taxon>
        <taxon>Mollusca</taxon>
        <taxon>Cephalopoda</taxon>
        <taxon>Coleoidea</taxon>
        <taxon>Octopodiformes</taxon>
        <taxon>Octopoda</taxon>
        <taxon>Incirrata</taxon>
        <taxon>Octopodidae</taxon>
        <taxon>Octopus</taxon>
    </lineage>
</organism>
<feature type="compositionally biased region" description="Basic and acidic residues" evidence="1">
    <location>
        <begin position="44"/>
        <end position="58"/>
    </location>
</feature>
<sequence length="83" mass="9468">MATLPFIIGDPGRLFAHLRFNNKDKHTEYLETKQGKTKQQAKRSFQEKGDTKKRLTRDIKETDNKTAINSSGGSILVRKETTC</sequence>
<dbReference type="EMBL" id="KQ423260">
    <property type="protein sequence ID" value="KOF73174.1"/>
    <property type="molecule type" value="Genomic_DNA"/>
</dbReference>
<evidence type="ECO:0000256" key="1">
    <source>
        <dbReference type="SAM" id="MobiDB-lite"/>
    </source>
</evidence>
<name>A0A0L8G8H7_OCTBM</name>
<feature type="region of interest" description="Disordered" evidence="1">
    <location>
        <begin position="32"/>
        <end position="58"/>
    </location>
</feature>
<reference evidence="2" key="1">
    <citation type="submission" date="2015-07" db="EMBL/GenBank/DDBJ databases">
        <title>MeaNS - Measles Nucleotide Surveillance Program.</title>
        <authorList>
            <person name="Tran T."/>
            <person name="Druce J."/>
        </authorList>
    </citation>
    <scope>NUCLEOTIDE SEQUENCE</scope>
    <source>
        <strain evidence="2">UCB-OBI-ISO-001</strain>
        <tissue evidence="2">Gonad</tissue>
    </source>
</reference>
<protein>
    <submittedName>
        <fullName evidence="2">Uncharacterized protein</fullName>
    </submittedName>
</protein>
<gene>
    <name evidence="2" type="ORF">OCBIM_22038285mg</name>
</gene>
<evidence type="ECO:0000313" key="2">
    <source>
        <dbReference type="EMBL" id="KOF73174.1"/>
    </source>
</evidence>